<reference evidence="2" key="1">
    <citation type="journal article" date="2022" name="bioRxiv">
        <title>Sequencing and chromosome-scale assembly of the giantPleurodeles waltlgenome.</title>
        <authorList>
            <person name="Brown T."/>
            <person name="Elewa A."/>
            <person name="Iarovenko S."/>
            <person name="Subramanian E."/>
            <person name="Araus A.J."/>
            <person name="Petzold A."/>
            <person name="Susuki M."/>
            <person name="Suzuki K.-i.T."/>
            <person name="Hayashi T."/>
            <person name="Toyoda A."/>
            <person name="Oliveira C."/>
            <person name="Osipova E."/>
            <person name="Leigh N.D."/>
            <person name="Simon A."/>
            <person name="Yun M.H."/>
        </authorList>
    </citation>
    <scope>NUCLEOTIDE SEQUENCE</scope>
    <source>
        <strain evidence="2">20211129_DDA</strain>
        <tissue evidence="2">Liver</tissue>
    </source>
</reference>
<dbReference type="Proteomes" id="UP001066276">
    <property type="component" value="Chromosome 4_1"/>
</dbReference>
<name>A0AAV7T2B4_PLEWA</name>
<proteinExistence type="predicted"/>
<evidence type="ECO:0000256" key="1">
    <source>
        <dbReference type="SAM" id="MobiDB-lite"/>
    </source>
</evidence>
<evidence type="ECO:0000313" key="2">
    <source>
        <dbReference type="EMBL" id="KAJ1170534.1"/>
    </source>
</evidence>
<dbReference type="AlphaFoldDB" id="A0AAV7T2B4"/>
<protein>
    <submittedName>
        <fullName evidence="2">Uncharacterized protein</fullName>
    </submittedName>
</protein>
<evidence type="ECO:0000313" key="3">
    <source>
        <dbReference type="Proteomes" id="UP001066276"/>
    </source>
</evidence>
<feature type="compositionally biased region" description="Polar residues" evidence="1">
    <location>
        <begin position="51"/>
        <end position="60"/>
    </location>
</feature>
<organism evidence="2 3">
    <name type="scientific">Pleurodeles waltl</name>
    <name type="common">Iberian ribbed newt</name>
    <dbReference type="NCBI Taxonomy" id="8319"/>
    <lineage>
        <taxon>Eukaryota</taxon>
        <taxon>Metazoa</taxon>
        <taxon>Chordata</taxon>
        <taxon>Craniata</taxon>
        <taxon>Vertebrata</taxon>
        <taxon>Euteleostomi</taxon>
        <taxon>Amphibia</taxon>
        <taxon>Batrachia</taxon>
        <taxon>Caudata</taxon>
        <taxon>Salamandroidea</taxon>
        <taxon>Salamandridae</taxon>
        <taxon>Pleurodelinae</taxon>
        <taxon>Pleurodeles</taxon>
    </lineage>
</organism>
<comment type="caution">
    <text evidence="2">The sequence shown here is derived from an EMBL/GenBank/DDBJ whole genome shotgun (WGS) entry which is preliminary data.</text>
</comment>
<gene>
    <name evidence="2" type="ORF">NDU88_002409</name>
</gene>
<accession>A0AAV7T2B4</accession>
<dbReference type="EMBL" id="JANPWB010000007">
    <property type="protein sequence ID" value="KAJ1170534.1"/>
    <property type="molecule type" value="Genomic_DNA"/>
</dbReference>
<keyword evidence="3" id="KW-1185">Reference proteome</keyword>
<sequence>MKVPDLVPESDTGAGQQSDSRAPKRQPRAERQPKSAEVAPPPCTRGKTTEAHPSTKQTCRPGTPAAY</sequence>
<feature type="region of interest" description="Disordered" evidence="1">
    <location>
        <begin position="1"/>
        <end position="67"/>
    </location>
</feature>